<gene>
    <name evidence="6" type="ORF">AY602_03695</name>
</gene>
<dbReference type="InterPro" id="IPR036388">
    <property type="entry name" value="WH-like_DNA-bd_sf"/>
</dbReference>
<organism evidence="6 7">
    <name type="scientific">Corynebacterium diphtheriae bv. mitis</name>
    <dbReference type="NCBI Taxonomy" id="1806053"/>
    <lineage>
        <taxon>Bacteria</taxon>
        <taxon>Bacillati</taxon>
        <taxon>Actinomycetota</taxon>
        <taxon>Actinomycetes</taxon>
        <taxon>Mycobacteriales</taxon>
        <taxon>Corynebacteriaceae</taxon>
        <taxon>Corynebacterium</taxon>
    </lineage>
</organism>
<dbReference type="Gene3D" id="3.40.190.290">
    <property type="match status" value="1"/>
</dbReference>
<feature type="domain" description="HTH lysR-type" evidence="5">
    <location>
        <begin position="8"/>
        <end position="65"/>
    </location>
</feature>
<dbReference type="PANTHER" id="PTHR30126:SF39">
    <property type="entry name" value="HTH-TYPE TRANSCRIPTIONAL REGULATOR CYSL"/>
    <property type="match status" value="1"/>
</dbReference>
<dbReference type="Proteomes" id="UP000197692">
    <property type="component" value="Unassembled WGS sequence"/>
</dbReference>
<reference evidence="7" key="1">
    <citation type="submission" date="2016-02" db="EMBL/GenBank/DDBJ databases">
        <title>Genomic analyses of a collection of pathogenic Corynebacterium diphtheriae.</title>
        <authorList>
            <person name="Sangal V."/>
            <person name="Titov L."/>
        </authorList>
    </citation>
    <scope>NUCLEOTIDE SEQUENCE [LARGE SCALE GENOMIC DNA]</scope>
    <source>
        <strain evidence="7">1438</strain>
    </source>
</reference>
<comment type="caution">
    <text evidence="6">The sequence shown here is derived from an EMBL/GenBank/DDBJ whole genome shotgun (WGS) entry which is preliminary data.</text>
</comment>
<dbReference type="AlphaFoldDB" id="A0A854NHS4"/>
<evidence type="ECO:0000259" key="5">
    <source>
        <dbReference type="PROSITE" id="PS50931"/>
    </source>
</evidence>
<dbReference type="SUPFAM" id="SSF46785">
    <property type="entry name" value="Winged helix' DNA-binding domain"/>
    <property type="match status" value="1"/>
</dbReference>
<dbReference type="SUPFAM" id="SSF53850">
    <property type="entry name" value="Periplasmic binding protein-like II"/>
    <property type="match status" value="1"/>
</dbReference>
<dbReference type="PANTHER" id="PTHR30126">
    <property type="entry name" value="HTH-TYPE TRANSCRIPTIONAL REGULATOR"/>
    <property type="match status" value="1"/>
</dbReference>
<evidence type="ECO:0000256" key="1">
    <source>
        <dbReference type="ARBA" id="ARBA00009437"/>
    </source>
</evidence>
<evidence type="ECO:0000256" key="4">
    <source>
        <dbReference type="ARBA" id="ARBA00023163"/>
    </source>
</evidence>
<keyword evidence="2" id="KW-0805">Transcription regulation</keyword>
<proteinExistence type="inferred from homology"/>
<evidence type="ECO:0000313" key="7">
    <source>
        <dbReference type="Proteomes" id="UP000197692"/>
    </source>
</evidence>
<keyword evidence="3" id="KW-0238">DNA-binding</keyword>
<dbReference type="Pfam" id="PF00126">
    <property type="entry name" value="HTH_1"/>
    <property type="match status" value="1"/>
</dbReference>
<dbReference type="PROSITE" id="PS50931">
    <property type="entry name" value="HTH_LYSR"/>
    <property type="match status" value="1"/>
</dbReference>
<dbReference type="Pfam" id="PF03466">
    <property type="entry name" value="LysR_substrate"/>
    <property type="match status" value="1"/>
</dbReference>
<sequence>MANVKTLVEPAALALLIAVDEYGSVSAAADIVGTSQANASRSLSRAEHRLGAQLLNRGSQGTTLTAAGQIVVQHARTIIRGYHDLEAAFRNLGDSPVGLRIAASNTIADHLLPHWLHVWDGSVLALTTTNSSEVVAGLHRRQWDLGFIETPEFSAGIHHSVVAHDELIVVCTPDHPMAQLDHVTITDLSTTALITREKGSGTRICLERALGQPPLIKLEVSSNAAVRSAVLSGSAPAVLSHTVVKDDLAAGSLKRIPTEGIDLTRPLTAVWSGPRALPPAAAQLVAVARELSCTESSL</sequence>
<dbReference type="InterPro" id="IPR036390">
    <property type="entry name" value="WH_DNA-bd_sf"/>
</dbReference>
<accession>A0A854NHS4</accession>
<dbReference type="GO" id="GO:0003700">
    <property type="term" value="F:DNA-binding transcription factor activity"/>
    <property type="evidence" value="ECO:0007669"/>
    <property type="project" value="InterPro"/>
</dbReference>
<dbReference type="Gene3D" id="1.10.10.10">
    <property type="entry name" value="Winged helix-like DNA-binding domain superfamily/Winged helix DNA-binding domain"/>
    <property type="match status" value="1"/>
</dbReference>
<dbReference type="InterPro" id="IPR000847">
    <property type="entry name" value="LysR_HTH_N"/>
</dbReference>
<evidence type="ECO:0000256" key="3">
    <source>
        <dbReference type="ARBA" id="ARBA00023125"/>
    </source>
</evidence>
<dbReference type="RefSeq" id="WP_010934658.1">
    <property type="nucleotide sequence ID" value="NZ_JADQVQ010000007.1"/>
</dbReference>
<protein>
    <submittedName>
        <fullName evidence="6">LysR family transcriptional regulator</fullName>
    </submittedName>
</protein>
<comment type="similarity">
    <text evidence="1">Belongs to the LysR transcriptional regulatory family.</text>
</comment>
<dbReference type="InterPro" id="IPR005119">
    <property type="entry name" value="LysR_subst-bd"/>
</dbReference>
<keyword evidence="4" id="KW-0804">Transcription</keyword>
<dbReference type="EMBL" id="LSZF01000024">
    <property type="protein sequence ID" value="OWM34872.1"/>
    <property type="molecule type" value="Genomic_DNA"/>
</dbReference>
<name>A0A854NHS4_CORDP</name>
<dbReference type="GO" id="GO:0000976">
    <property type="term" value="F:transcription cis-regulatory region binding"/>
    <property type="evidence" value="ECO:0007669"/>
    <property type="project" value="TreeGrafter"/>
</dbReference>
<evidence type="ECO:0000256" key="2">
    <source>
        <dbReference type="ARBA" id="ARBA00023015"/>
    </source>
</evidence>
<evidence type="ECO:0000313" key="6">
    <source>
        <dbReference type="EMBL" id="OWM34872.1"/>
    </source>
</evidence>